<feature type="non-terminal residue" evidence="1">
    <location>
        <position position="1"/>
    </location>
</feature>
<gene>
    <name evidence="1" type="ORF">METZ01_LOCUS248499</name>
</gene>
<name>A0A382I8C8_9ZZZZ</name>
<dbReference type="AlphaFoldDB" id="A0A382I8C8"/>
<evidence type="ECO:0000313" key="1">
    <source>
        <dbReference type="EMBL" id="SVB95645.1"/>
    </source>
</evidence>
<dbReference type="EMBL" id="UINC01065704">
    <property type="protein sequence ID" value="SVB95645.1"/>
    <property type="molecule type" value="Genomic_DNA"/>
</dbReference>
<proteinExistence type="predicted"/>
<accession>A0A382I8C8</accession>
<organism evidence="1">
    <name type="scientific">marine metagenome</name>
    <dbReference type="NCBI Taxonomy" id="408172"/>
    <lineage>
        <taxon>unclassified sequences</taxon>
        <taxon>metagenomes</taxon>
        <taxon>ecological metagenomes</taxon>
    </lineage>
</organism>
<protein>
    <submittedName>
        <fullName evidence="1">Uncharacterized protein</fullName>
    </submittedName>
</protein>
<sequence>VIKRLIHIFCLVVSLVLALSVAAETQAEAVNRADFNGFWELDFENSEHPNDKLRYLYEVTLSHYQRQVNRNDPQFRDSAIRAMDELRGIVNLGRLAELITRTTVLDIDQDEGHILVDREDNFSLACEFSDTERGGDALGIERCGWQNGQLIFDIRLPGGLAIQHRFVKSADGGRLNISTQLASDGVSQAFSVNRVFIPFQPSKGEFQCKYSLGKGKVCSIGAEP</sequence>
<reference evidence="1" key="1">
    <citation type="submission" date="2018-05" db="EMBL/GenBank/DDBJ databases">
        <authorList>
            <person name="Lanie J.A."/>
            <person name="Ng W.-L."/>
            <person name="Kazmierczak K.M."/>
            <person name="Andrzejewski T.M."/>
            <person name="Davidsen T.M."/>
            <person name="Wayne K.J."/>
            <person name="Tettelin H."/>
            <person name="Glass J.I."/>
            <person name="Rusch D."/>
            <person name="Podicherti R."/>
            <person name="Tsui H.-C.T."/>
            <person name="Winkler M.E."/>
        </authorList>
    </citation>
    <scope>NUCLEOTIDE SEQUENCE</scope>
</reference>